<reference evidence="2 4" key="1">
    <citation type="submission" date="2016-09" db="EMBL/GenBank/DDBJ databases">
        <title>genome sequences of unsequenced Mycobacteria.</title>
        <authorList>
            <person name="Greninger A.L."/>
            <person name="Jerome K.R."/>
            <person name="Mcnair B."/>
            <person name="Wallis C."/>
            <person name="Fang F."/>
        </authorList>
    </citation>
    <scope>NUCLEOTIDE SEQUENCE [LARGE SCALE GENOMIC DNA]</scope>
    <source>
        <strain evidence="2 4">BM1</strain>
    </source>
</reference>
<gene>
    <name evidence="2" type="ORF">BV510_26895</name>
    <name evidence="3" type="ORF">CRI78_24965</name>
</gene>
<dbReference type="InterPro" id="IPR015867">
    <property type="entry name" value="N-reg_PII/ATP_PRibTrfase_C"/>
</dbReference>
<dbReference type="OrthoDB" id="9795599at2"/>
<keyword evidence="5" id="KW-1185">Reference proteome</keyword>
<comment type="caution">
    <text evidence="2">The sequence shown here is derived from an EMBL/GenBank/DDBJ whole genome shotgun (WGS) entry which is preliminary data.</text>
</comment>
<dbReference type="EMBL" id="MIJD01000438">
    <property type="protein sequence ID" value="OPE46107.1"/>
    <property type="molecule type" value="Genomic_DNA"/>
</dbReference>
<dbReference type="SUPFAM" id="SSF54913">
    <property type="entry name" value="GlnB-like"/>
    <property type="match status" value="3"/>
</dbReference>
<dbReference type="InterPro" id="IPR003793">
    <property type="entry name" value="UPF0166"/>
</dbReference>
<protein>
    <recommendedName>
        <fullName evidence="6">DUF190 domain-containing protein</fullName>
    </recommendedName>
</protein>
<dbReference type="EMBL" id="PDCR01000043">
    <property type="protein sequence ID" value="PEG51782.1"/>
    <property type="molecule type" value="Genomic_DNA"/>
</dbReference>
<dbReference type="InterPro" id="IPR011322">
    <property type="entry name" value="N-reg_PII-like_a/b"/>
</dbReference>
<evidence type="ECO:0008006" key="6">
    <source>
        <dbReference type="Google" id="ProtNLM"/>
    </source>
</evidence>
<evidence type="ECO:0000256" key="1">
    <source>
        <dbReference type="ARBA" id="ARBA00010554"/>
    </source>
</evidence>
<comment type="similarity">
    <text evidence="1">Belongs to the UPF0166 family.</text>
</comment>
<accession>A0A1Q4H838</accession>
<dbReference type="Proteomes" id="UP000220340">
    <property type="component" value="Unassembled WGS sequence"/>
</dbReference>
<dbReference type="Pfam" id="PF02641">
    <property type="entry name" value="DUF190"/>
    <property type="match status" value="3"/>
</dbReference>
<organism evidence="2 4">
    <name type="scientific">Mycolicibacterium diernhoferi</name>
    <dbReference type="NCBI Taxonomy" id="1801"/>
    <lineage>
        <taxon>Bacteria</taxon>
        <taxon>Bacillati</taxon>
        <taxon>Actinomycetota</taxon>
        <taxon>Actinomycetes</taxon>
        <taxon>Mycobacteriales</taxon>
        <taxon>Mycobacteriaceae</taxon>
        <taxon>Mycolicibacterium</taxon>
    </lineage>
</organism>
<reference evidence="3 5" key="2">
    <citation type="submission" date="2017-10" db="EMBL/GenBank/DDBJ databases">
        <title>The new phylogeny of genus Mycobacterium.</title>
        <authorList>
            <person name="Tortoli E."/>
            <person name="Trovato A."/>
            <person name="Cirillo D.M."/>
        </authorList>
    </citation>
    <scope>NUCLEOTIDE SEQUENCE [LARGE SCALE GENOMIC DNA]</scope>
    <source>
        <strain evidence="3 5">IP141170001</strain>
    </source>
</reference>
<name>A0A1Q4H838_9MYCO</name>
<dbReference type="Gene3D" id="3.30.70.120">
    <property type="match status" value="3"/>
</dbReference>
<evidence type="ECO:0000313" key="4">
    <source>
        <dbReference type="Proteomes" id="UP000191039"/>
    </source>
</evidence>
<evidence type="ECO:0000313" key="5">
    <source>
        <dbReference type="Proteomes" id="UP000220340"/>
    </source>
</evidence>
<dbReference type="STRING" id="1801.BRW64_22195"/>
<dbReference type="PANTHER" id="PTHR35983:SF1">
    <property type="entry name" value="UPF0166 PROTEIN TM_0021"/>
    <property type="match status" value="1"/>
</dbReference>
<dbReference type="RefSeq" id="WP_073858615.1">
    <property type="nucleotide sequence ID" value="NZ_BAAATC010000002.1"/>
</dbReference>
<dbReference type="AlphaFoldDB" id="A0A1Q4H838"/>
<sequence>MSTDLLKLTAYFGERSRGGRGFLADELLDRLGRAEVADSVVLRGIGGFGPSHQLRTDRTLSTSEDLPVALAAVDRAERIQALAEPVAAALSRGVVTLERASTTVPVGTGSAKLTVYVGRQTRIAGRPAYREICALLYLLGFAGATTFLGVDGTEHGIRRRARFFSTNTEVPVMILAVGDTAQVTAALPRLRELLPTAVTTVERLQVCKRDGRVIGRPAALPATDARGVPLWQKLTIHTLEAQRADGAPIHRRVVDALRAGRASAGATVLRGIWGFHGAHEPHGDKLFQLGREVPVTTVVLDSADRIAAHFDLIDELTGAHGLVTSELVPAMVTIDGGVRNGGLTLADPTR</sequence>
<proteinExistence type="inferred from homology"/>
<dbReference type="PANTHER" id="PTHR35983">
    <property type="entry name" value="UPF0166 PROTEIN TM_0021"/>
    <property type="match status" value="1"/>
</dbReference>
<dbReference type="Proteomes" id="UP000191039">
    <property type="component" value="Unassembled WGS sequence"/>
</dbReference>
<evidence type="ECO:0000313" key="2">
    <source>
        <dbReference type="EMBL" id="OPE46107.1"/>
    </source>
</evidence>
<evidence type="ECO:0000313" key="3">
    <source>
        <dbReference type="EMBL" id="PEG51782.1"/>
    </source>
</evidence>